<sequence length="118" mass="12617">MLSKEDEDACAAAGCGVVDPPGIRNLCPKCFREFFLEEQPRLVPIAARLMERSASFMRSPAAAAAAASDVIGSSSSAARRRRSPGPHLRRPRSDLGRGLWHSASIPVMVTVLGEEDGL</sequence>
<reference evidence="7 8" key="1">
    <citation type="submission" date="2022-12" db="EMBL/GenBank/DDBJ databases">
        <title>Chromosome-scale assembly of the Ensete ventricosum genome.</title>
        <authorList>
            <person name="Dussert Y."/>
            <person name="Stocks J."/>
            <person name="Wendawek A."/>
            <person name="Woldeyes F."/>
            <person name="Nichols R.A."/>
            <person name="Borrell J.S."/>
        </authorList>
    </citation>
    <scope>NUCLEOTIDE SEQUENCE [LARGE SCALE GENOMIC DNA]</scope>
    <source>
        <strain evidence="8">cv. Maze</strain>
        <tissue evidence="7">Seeds</tissue>
    </source>
</reference>
<keyword evidence="3" id="KW-0863">Zinc-finger</keyword>
<keyword evidence="4" id="KW-0862">Zinc</keyword>
<evidence type="ECO:0000259" key="6">
    <source>
        <dbReference type="PROSITE" id="PS51036"/>
    </source>
</evidence>
<evidence type="ECO:0000256" key="4">
    <source>
        <dbReference type="ARBA" id="ARBA00022833"/>
    </source>
</evidence>
<name>A0AAV8RK30_ENSVE</name>
<feature type="compositionally biased region" description="Low complexity" evidence="5">
    <location>
        <begin position="68"/>
        <end position="77"/>
    </location>
</feature>
<evidence type="ECO:0000256" key="3">
    <source>
        <dbReference type="ARBA" id="ARBA00022771"/>
    </source>
</evidence>
<evidence type="ECO:0000313" key="8">
    <source>
        <dbReference type="Proteomes" id="UP001222027"/>
    </source>
</evidence>
<evidence type="ECO:0000313" key="7">
    <source>
        <dbReference type="EMBL" id="KAJ8504129.1"/>
    </source>
</evidence>
<comment type="function">
    <text evidence="1">May be involved in environmental stress response.</text>
</comment>
<accession>A0AAV8RK30</accession>
<evidence type="ECO:0000256" key="5">
    <source>
        <dbReference type="SAM" id="MobiDB-lite"/>
    </source>
</evidence>
<comment type="caution">
    <text evidence="7">The sequence shown here is derived from an EMBL/GenBank/DDBJ whole genome shotgun (WGS) entry which is preliminary data.</text>
</comment>
<keyword evidence="2" id="KW-0479">Metal-binding</keyword>
<gene>
    <name evidence="7" type="ORF">OPV22_005015</name>
</gene>
<dbReference type="Proteomes" id="UP001222027">
    <property type="component" value="Unassembled WGS sequence"/>
</dbReference>
<protein>
    <recommendedName>
        <fullName evidence="6">A20-type domain-containing protein</fullName>
    </recommendedName>
</protein>
<dbReference type="InterPro" id="IPR002653">
    <property type="entry name" value="Znf_A20"/>
</dbReference>
<keyword evidence="8" id="KW-1185">Reference proteome</keyword>
<evidence type="ECO:0000256" key="1">
    <source>
        <dbReference type="ARBA" id="ARBA00003732"/>
    </source>
</evidence>
<feature type="compositionally biased region" description="Basic residues" evidence="5">
    <location>
        <begin position="78"/>
        <end position="90"/>
    </location>
</feature>
<dbReference type="Gene3D" id="1.20.5.4770">
    <property type="match status" value="1"/>
</dbReference>
<dbReference type="GO" id="GO:0003677">
    <property type="term" value="F:DNA binding"/>
    <property type="evidence" value="ECO:0007669"/>
    <property type="project" value="InterPro"/>
</dbReference>
<organism evidence="7 8">
    <name type="scientific">Ensete ventricosum</name>
    <name type="common">Abyssinian banana</name>
    <name type="synonym">Musa ensete</name>
    <dbReference type="NCBI Taxonomy" id="4639"/>
    <lineage>
        <taxon>Eukaryota</taxon>
        <taxon>Viridiplantae</taxon>
        <taxon>Streptophyta</taxon>
        <taxon>Embryophyta</taxon>
        <taxon>Tracheophyta</taxon>
        <taxon>Spermatophyta</taxon>
        <taxon>Magnoliopsida</taxon>
        <taxon>Liliopsida</taxon>
        <taxon>Zingiberales</taxon>
        <taxon>Musaceae</taxon>
        <taxon>Ensete</taxon>
    </lineage>
</organism>
<evidence type="ECO:0000256" key="2">
    <source>
        <dbReference type="ARBA" id="ARBA00022723"/>
    </source>
</evidence>
<dbReference type="AlphaFoldDB" id="A0AAV8RK30"/>
<feature type="region of interest" description="Disordered" evidence="5">
    <location>
        <begin position="68"/>
        <end position="98"/>
    </location>
</feature>
<feature type="domain" description="A20-type" evidence="6">
    <location>
        <begin position="4"/>
        <end position="39"/>
    </location>
</feature>
<dbReference type="PROSITE" id="PS51036">
    <property type="entry name" value="ZF_A20"/>
    <property type="match status" value="1"/>
</dbReference>
<dbReference type="GO" id="GO:0008270">
    <property type="term" value="F:zinc ion binding"/>
    <property type="evidence" value="ECO:0007669"/>
    <property type="project" value="UniProtKB-KW"/>
</dbReference>
<proteinExistence type="predicted"/>
<dbReference type="EMBL" id="JAQQAF010000002">
    <property type="protein sequence ID" value="KAJ8504129.1"/>
    <property type="molecule type" value="Genomic_DNA"/>
</dbReference>